<feature type="domain" description="N-(5'phosphoribosyl) anthranilate isomerase (PRAI)" evidence="10">
    <location>
        <begin position="77"/>
        <end position="235"/>
    </location>
</feature>
<comment type="catalytic activity">
    <reaction evidence="1 9">
        <text>N-(5-phospho-beta-D-ribosyl)anthranilate = 1-(2-carboxyphenylamino)-1-deoxy-D-ribulose 5-phosphate</text>
        <dbReference type="Rhea" id="RHEA:21540"/>
        <dbReference type="ChEBI" id="CHEBI:18277"/>
        <dbReference type="ChEBI" id="CHEBI:58613"/>
        <dbReference type="EC" id="5.3.1.24"/>
    </reaction>
</comment>
<evidence type="ECO:0000256" key="6">
    <source>
        <dbReference type="ARBA" id="ARBA00022822"/>
    </source>
</evidence>
<dbReference type="PANTHER" id="PTHR42894:SF1">
    <property type="entry name" value="N-(5'-PHOSPHORIBOSYL)ANTHRANILATE ISOMERASE"/>
    <property type="match status" value="1"/>
</dbReference>
<evidence type="ECO:0000313" key="12">
    <source>
        <dbReference type="Proteomes" id="UP001180616"/>
    </source>
</evidence>
<evidence type="ECO:0000256" key="9">
    <source>
        <dbReference type="HAMAP-Rule" id="MF_00135"/>
    </source>
</evidence>
<evidence type="ECO:0000256" key="1">
    <source>
        <dbReference type="ARBA" id="ARBA00001164"/>
    </source>
</evidence>
<dbReference type="InterPro" id="IPR044643">
    <property type="entry name" value="TrpF_fam"/>
</dbReference>
<reference evidence="11" key="1">
    <citation type="submission" date="2023-09" db="EMBL/GenBank/DDBJ databases">
        <authorList>
            <consortium name="CW5 consortium"/>
            <person name="Lu C.-W."/>
        </authorList>
    </citation>
    <scope>NUCLEOTIDE SEQUENCE</scope>
    <source>
        <strain evidence="11">KPS</strain>
    </source>
</reference>
<gene>
    <name evidence="9" type="primary">trpF</name>
    <name evidence="11" type="ORF">KPS_001143</name>
</gene>
<evidence type="ECO:0000256" key="3">
    <source>
        <dbReference type="ARBA" id="ARBA00012572"/>
    </source>
</evidence>
<dbReference type="HAMAP" id="MF_00135">
    <property type="entry name" value="PRAI"/>
    <property type="match status" value="1"/>
</dbReference>
<dbReference type="InterPro" id="IPR013785">
    <property type="entry name" value="Aldolase_TIM"/>
</dbReference>
<dbReference type="InterPro" id="IPR011060">
    <property type="entry name" value="RibuloseP-bd_barrel"/>
</dbReference>
<dbReference type="SUPFAM" id="SSF51366">
    <property type="entry name" value="Ribulose-phoshate binding barrel"/>
    <property type="match status" value="1"/>
</dbReference>
<name>A0ABY9R670_9BACT</name>
<evidence type="ECO:0000256" key="8">
    <source>
        <dbReference type="ARBA" id="ARBA00023235"/>
    </source>
</evidence>
<keyword evidence="5 9" id="KW-0028">Amino-acid biosynthesis</keyword>
<comment type="pathway">
    <text evidence="2 9">Amino-acid biosynthesis; L-tryptophan biosynthesis; L-tryptophan from chorismate: step 3/5.</text>
</comment>
<evidence type="ECO:0000313" key="11">
    <source>
        <dbReference type="EMBL" id="WMW67254.1"/>
    </source>
</evidence>
<protein>
    <recommendedName>
        <fullName evidence="4 9">N-(5'-phosphoribosyl)anthranilate isomerase</fullName>
        <shortName evidence="9">PRAI</shortName>
        <ecNumber evidence="3 9">5.3.1.24</ecNumber>
    </recommendedName>
</protein>
<dbReference type="Proteomes" id="UP001180616">
    <property type="component" value="Chromosome"/>
</dbReference>
<dbReference type="PANTHER" id="PTHR42894">
    <property type="entry name" value="N-(5'-PHOSPHORIBOSYL)ANTHRANILATE ISOMERASE"/>
    <property type="match status" value="1"/>
</dbReference>
<keyword evidence="12" id="KW-1185">Reference proteome</keyword>
<dbReference type="EC" id="5.3.1.24" evidence="3 9"/>
<accession>A0ABY9R670</accession>
<dbReference type="InterPro" id="IPR001240">
    <property type="entry name" value="PRAI_dom"/>
</dbReference>
<evidence type="ECO:0000259" key="10">
    <source>
        <dbReference type="Pfam" id="PF00697"/>
    </source>
</evidence>
<dbReference type="Gene3D" id="3.20.20.70">
    <property type="entry name" value="Aldolase class I"/>
    <property type="match status" value="1"/>
</dbReference>
<keyword evidence="6 9" id="KW-0822">Tryptophan biosynthesis</keyword>
<dbReference type="CDD" id="cd00405">
    <property type="entry name" value="PRAI"/>
    <property type="match status" value="1"/>
</dbReference>
<evidence type="ECO:0000256" key="7">
    <source>
        <dbReference type="ARBA" id="ARBA00023141"/>
    </source>
</evidence>
<dbReference type="GO" id="GO:0016853">
    <property type="term" value="F:isomerase activity"/>
    <property type="evidence" value="ECO:0007669"/>
    <property type="project" value="UniProtKB-KW"/>
</dbReference>
<sequence>MTGGPLFEAPRLERGVPFAGLIQVAGVHDMAEAQALREAGVHAMGLPLRLPVNAEDLTEAEAARLVTAVEHLPAPPLLPVGITYIADGAEAAEFCRVLGLRRLQLHGPVRAAELARLRREIPDLFLIKSLVVRADGNLPELLDTVRELAPLADAFITDTHDPATGADGATGLTHDWAVSAELARRSPRPVILAGGLNPDNVRAAILRVRPAGVDAHTGVEGPDGRKCPDRLRRFVAEARQGFAETGVHCARAGPSRAKA</sequence>
<dbReference type="Pfam" id="PF00697">
    <property type="entry name" value="PRAI"/>
    <property type="match status" value="1"/>
</dbReference>
<keyword evidence="8 9" id="KW-0413">Isomerase</keyword>
<comment type="similarity">
    <text evidence="9">Belongs to the TrpF family.</text>
</comment>
<evidence type="ECO:0000256" key="2">
    <source>
        <dbReference type="ARBA" id="ARBA00004664"/>
    </source>
</evidence>
<evidence type="ECO:0000256" key="5">
    <source>
        <dbReference type="ARBA" id="ARBA00022605"/>
    </source>
</evidence>
<keyword evidence="7 9" id="KW-0057">Aromatic amino acid biosynthesis</keyword>
<evidence type="ECO:0000256" key="4">
    <source>
        <dbReference type="ARBA" id="ARBA00022272"/>
    </source>
</evidence>
<proteinExistence type="inferred from homology"/>
<organism evidence="11 12">
    <name type="scientific">Nitratidesulfovibrio liaohensis</name>
    <dbReference type="NCBI Taxonomy" id="2604158"/>
    <lineage>
        <taxon>Bacteria</taxon>
        <taxon>Pseudomonadati</taxon>
        <taxon>Thermodesulfobacteriota</taxon>
        <taxon>Desulfovibrionia</taxon>
        <taxon>Desulfovibrionales</taxon>
        <taxon>Desulfovibrionaceae</taxon>
        <taxon>Nitratidesulfovibrio</taxon>
    </lineage>
</organism>
<dbReference type="EMBL" id="CP133659">
    <property type="protein sequence ID" value="WMW67254.1"/>
    <property type="molecule type" value="Genomic_DNA"/>
</dbReference>